<keyword evidence="1" id="KW-0812">Transmembrane</keyword>
<keyword evidence="1" id="KW-0472">Membrane</keyword>
<dbReference type="AlphaFoldDB" id="A0A918KI77"/>
<dbReference type="EMBL" id="BMYV01000001">
    <property type="protein sequence ID" value="GGX64648.1"/>
    <property type="molecule type" value="Genomic_DNA"/>
</dbReference>
<comment type="caution">
    <text evidence="2">The sequence shown here is derived from an EMBL/GenBank/DDBJ whole genome shotgun (WGS) entry which is preliminary data.</text>
</comment>
<sequence length="116" mass="13525">MTTKDRVKWFFDTAVMRWLVIVLVCLFFVWFSLSGSQQGYEVEFTEDVEIIAIRPVRSNTGRLNFYVSFRLEDGRVDTMSLPNVNSFEVGRIIRVDVLAKPGKKNRYRLAEDAVRP</sequence>
<dbReference type="RefSeq" id="WP_189583134.1">
    <property type="nucleotide sequence ID" value="NZ_BMYV01000001.1"/>
</dbReference>
<reference evidence="2 3" key="1">
    <citation type="journal article" date="2014" name="Int. J. Syst. Evol. Microbiol.">
        <title>Complete genome sequence of Corynebacterium casei LMG S-19264T (=DSM 44701T), isolated from a smear-ripened cheese.</title>
        <authorList>
            <consortium name="US DOE Joint Genome Institute (JGI-PGF)"/>
            <person name="Walter F."/>
            <person name="Albersmeier A."/>
            <person name="Kalinowski J."/>
            <person name="Ruckert C."/>
        </authorList>
    </citation>
    <scope>NUCLEOTIDE SEQUENCE [LARGE SCALE GENOMIC DNA]</scope>
    <source>
        <strain evidence="2 3">KCTC 23968</strain>
    </source>
</reference>
<dbReference type="Proteomes" id="UP000600865">
    <property type="component" value="Unassembled WGS sequence"/>
</dbReference>
<evidence type="ECO:0000313" key="3">
    <source>
        <dbReference type="Proteomes" id="UP000600865"/>
    </source>
</evidence>
<evidence type="ECO:0000256" key="1">
    <source>
        <dbReference type="SAM" id="Phobius"/>
    </source>
</evidence>
<evidence type="ECO:0000313" key="2">
    <source>
        <dbReference type="EMBL" id="GGX64648.1"/>
    </source>
</evidence>
<accession>A0A918KI77</accession>
<protein>
    <submittedName>
        <fullName evidence="2">Uncharacterized protein</fullName>
    </submittedName>
</protein>
<gene>
    <name evidence="2" type="ORF">GCM10011309_13580</name>
</gene>
<name>A0A918KI77_9PROT</name>
<keyword evidence="1" id="KW-1133">Transmembrane helix</keyword>
<feature type="transmembrane region" description="Helical" evidence="1">
    <location>
        <begin position="15"/>
        <end position="33"/>
    </location>
</feature>
<organism evidence="2 3">
    <name type="scientific">Litorimonas cladophorae</name>
    <dbReference type="NCBI Taxonomy" id="1220491"/>
    <lineage>
        <taxon>Bacteria</taxon>
        <taxon>Pseudomonadati</taxon>
        <taxon>Pseudomonadota</taxon>
        <taxon>Alphaproteobacteria</taxon>
        <taxon>Maricaulales</taxon>
        <taxon>Robiginitomaculaceae</taxon>
    </lineage>
</organism>
<proteinExistence type="predicted"/>
<keyword evidence="3" id="KW-1185">Reference proteome</keyword>